<dbReference type="EMBL" id="MKQP01000014">
    <property type="protein sequence ID" value="OMD33167.1"/>
    <property type="molecule type" value="Genomic_DNA"/>
</dbReference>
<organism evidence="1 2">
    <name type="scientific">Paenibacillus odorifer</name>
    <dbReference type="NCBI Taxonomy" id="189426"/>
    <lineage>
        <taxon>Bacteria</taxon>
        <taxon>Bacillati</taxon>
        <taxon>Bacillota</taxon>
        <taxon>Bacilli</taxon>
        <taxon>Bacillales</taxon>
        <taxon>Paenibacillaceae</taxon>
        <taxon>Paenibacillus</taxon>
    </lineage>
</organism>
<dbReference type="PANTHER" id="PTHR13812">
    <property type="entry name" value="KETIMINE REDUCTASE MU-CRYSTALLIN"/>
    <property type="match status" value="1"/>
</dbReference>
<sequence length="321" mass="36307">MLYLNDRDIREVGLDWPSLVESIETTVRILDSGDYAQPVKPYLRYKNPQNRIIAMPAYVGGNVNAAGIKWISSFPDNIQVGLPRAHSIIVLNDPITGEPISVLSSPLPSIVRTASISGLMIGYFLQARSLERIHLGIIGWGPIGQYHFQMVMALYGDRVERIRIFDIREVDLSDISSIYKDRIEVEETWAGVYRKSNIFITCTVSNHRYIDILPVEGSLLLNISLRDYKPEALASVKAIIVDDWDEVCRENTDIQQLHLKHGLTRADTRMITDVVSRHCLNELRADEPIFFCPMGMAVFDIATAVYFVKKAREKGIGTELQ</sequence>
<evidence type="ECO:0000313" key="2">
    <source>
        <dbReference type="Proteomes" id="UP000187465"/>
    </source>
</evidence>
<protein>
    <submittedName>
        <fullName evidence="1">2,3-diaminopropionate biosynthesis protein SbnB</fullName>
    </submittedName>
</protein>
<dbReference type="PANTHER" id="PTHR13812:SF19">
    <property type="entry name" value="KETIMINE REDUCTASE MU-CRYSTALLIN"/>
    <property type="match status" value="1"/>
</dbReference>
<proteinExistence type="predicted"/>
<dbReference type="GO" id="GO:0005737">
    <property type="term" value="C:cytoplasm"/>
    <property type="evidence" value="ECO:0007669"/>
    <property type="project" value="TreeGrafter"/>
</dbReference>
<name>A0A1R0XDP6_9BACL</name>
<evidence type="ECO:0000313" key="1">
    <source>
        <dbReference type="EMBL" id="OMD33167.1"/>
    </source>
</evidence>
<dbReference type="Gene3D" id="3.30.1780.10">
    <property type="entry name" value="ornithine cyclodeaminase, domain 1"/>
    <property type="match status" value="1"/>
</dbReference>
<dbReference type="Proteomes" id="UP000187465">
    <property type="component" value="Unassembled WGS sequence"/>
</dbReference>
<dbReference type="InterPro" id="IPR023401">
    <property type="entry name" value="ODC_N"/>
</dbReference>
<reference evidence="1 2" key="1">
    <citation type="submission" date="2016-10" db="EMBL/GenBank/DDBJ databases">
        <title>Paenibacillus species isolates.</title>
        <authorList>
            <person name="Beno S.M."/>
        </authorList>
    </citation>
    <scope>NUCLEOTIDE SEQUENCE [LARGE SCALE GENOMIC DNA]</scope>
    <source>
        <strain evidence="1 2">FSL H7-0604</strain>
    </source>
</reference>
<dbReference type="Pfam" id="PF02423">
    <property type="entry name" value="OCD_Mu_crystall"/>
    <property type="match status" value="1"/>
</dbReference>
<dbReference type="InterPro" id="IPR036291">
    <property type="entry name" value="NAD(P)-bd_dom_sf"/>
</dbReference>
<dbReference type="RefSeq" id="WP_036689608.1">
    <property type="nucleotide sequence ID" value="NZ_MKQP01000014.1"/>
</dbReference>
<gene>
    <name evidence="1" type="ORF">BJP51_12440</name>
</gene>
<dbReference type="PIRSF" id="PIRSF001439">
    <property type="entry name" value="CryM"/>
    <property type="match status" value="1"/>
</dbReference>
<dbReference type="AlphaFoldDB" id="A0A1R0XDP6"/>
<dbReference type="Gene3D" id="3.40.50.720">
    <property type="entry name" value="NAD(P)-binding Rossmann-like Domain"/>
    <property type="match status" value="1"/>
</dbReference>
<dbReference type="InterPro" id="IPR003462">
    <property type="entry name" value="ODC_Mu_crystall"/>
</dbReference>
<accession>A0A1R0XDP6</accession>
<dbReference type="SUPFAM" id="SSF51735">
    <property type="entry name" value="NAD(P)-binding Rossmann-fold domains"/>
    <property type="match status" value="1"/>
</dbReference>
<comment type="caution">
    <text evidence="1">The sequence shown here is derived from an EMBL/GenBank/DDBJ whole genome shotgun (WGS) entry which is preliminary data.</text>
</comment>